<evidence type="ECO:0000256" key="2">
    <source>
        <dbReference type="ARBA" id="ARBA00022679"/>
    </source>
</evidence>
<dbReference type="InterPro" id="IPR002173">
    <property type="entry name" value="Carboh/pur_kinase_PfkB_CS"/>
</dbReference>
<evidence type="ECO:0000259" key="4">
    <source>
        <dbReference type="Pfam" id="PF00294"/>
    </source>
</evidence>
<dbReference type="RefSeq" id="WP_013171425.1">
    <property type="nucleotide sequence ID" value="NC_014219.1"/>
</dbReference>
<dbReference type="GO" id="GO:0019698">
    <property type="term" value="P:D-galacturonate catabolic process"/>
    <property type="evidence" value="ECO:0007669"/>
    <property type="project" value="TreeGrafter"/>
</dbReference>
<dbReference type="eggNOG" id="COG0524">
    <property type="taxonomic scope" value="Bacteria"/>
</dbReference>
<keyword evidence="6" id="KW-1185">Reference proteome</keyword>
<dbReference type="GO" id="GO:0042840">
    <property type="term" value="P:D-glucuronate catabolic process"/>
    <property type="evidence" value="ECO:0007669"/>
    <property type="project" value="TreeGrafter"/>
</dbReference>
<dbReference type="PANTHER" id="PTHR43085">
    <property type="entry name" value="HEXOKINASE FAMILY MEMBER"/>
    <property type="match status" value="1"/>
</dbReference>
<evidence type="ECO:0000256" key="1">
    <source>
        <dbReference type="ARBA" id="ARBA00010688"/>
    </source>
</evidence>
<dbReference type="CDD" id="cd01166">
    <property type="entry name" value="KdgK"/>
    <property type="match status" value="1"/>
</dbReference>
<keyword evidence="2" id="KW-0808">Transferase</keyword>
<dbReference type="EMBL" id="CP001791">
    <property type="protein sequence ID" value="ADH97996.1"/>
    <property type="molecule type" value="Genomic_DNA"/>
</dbReference>
<feature type="domain" description="Carbohydrate kinase PfkB" evidence="4">
    <location>
        <begin position="7"/>
        <end position="302"/>
    </location>
</feature>
<dbReference type="HOGENOM" id="CLU_027634_6_0_9"/>
<comment type="similarity">
    <text evidence="1">Belongs to the carbohydrate kinase PfkB family.</text>
</comment>
<proteinExistence type="inferred from homology"/>
<dbReference type="InterPro" id="IPR050306">
    <property type="entry name" value="PfkB_Carbo_kinase"/>
</dbReference>
<evidence type="ECO:0000256" key="3">
    <source>
        <dbReference type="ARBA" id="ARBA00022777"/>
    </source>
</evidence>
<dbReference type="AlphaFoldDB" id="D6XXD9"/>
<dbReference type="Gene3D" id="3.40.1190.20">
    <property type="match status" value="1"/>
</dbReference>
<dbReference type="SUPFAM" id="SSF53613">
    <property type="entry name" value="Ribokinase-like"/>
    <property type="match status" value="1"/>
</dbReference>
<reference evidence="5" key="1">
    <citation type="submission" date="2009-10" db="EMBL/GenBank/DDBJ databases">
        <title>Complete sequence of Bacillus selenitireducens MLS10.</title>
        <authorList>
            <consortium name="US DOE Joint Genome Institute"/>
            <person name="Lucas S."/>
            <person name="Copeland A."/>
            <person name="Lapidus A."/>
            <person name="Glavina del Rio T."/>
            <person name="Dalin E."/>
            <person name="Tice H."/>
            <person name="Bruce D."/>
            <person name="Goodwin L."/>
            <person name="Pitluck S."/>
            <person name="Sims D."/>
            <person name="Brettin T."/>
            <person name="Detter J.C."/>
            <person name="Han C."/>
            <person name="Larimer F."/>
            <person name="Land M."/>
            <person name="Hauser L."/>
            <person name="Kyrpides N."/>
            <person name="Ovchinnikova G."/>
            <person name="Stolz J."/>
        </authorList>
    </citation>
    <scope>NUCLEOTIDE SEQUENCE [LARGE SCALE GENOMIC DNA]</scope>
    <source>
        <strain evidence="5">MLS10</strain>
    </source>
</reference>
<sequence>MADKPYDIVTLGESMVLLQPLTERIGPSAHFVPSVGGAESNVAAALARLDLRVRWISRLGNDPFAKIIMSALAGEGVDLSCVEKINGERTAVYFKEDSLFEDPRVYYYRKESAASKWRKEHVRDVWFEDVKHLHITGITLALGEGTREFVVSAMKKASERGLTVSFDPNVRTTLKDPVFWKEAIEDVLPYVDVFMPGRSEAVLLFGNQSDEALIQAGLDHGATIVTMKLGEEGSLTGSKSMLHREKGYPIRTTVDTVGAGDAYAAGFLSVMTAHKINVDDWIPNAAKRANVMGAIATTYKGDWEGSPLLHELNDLLEGRVMELR</sequence>
<dbReference type="STRING" id="439292.Bsel_0458"/>
<dbReference type="PANTHER" id="PTHR43085:SF15">
    <property type="entry name" value="2-DEHYDRO-3-DEOXYGLUCONOKINASE"/>
    <property type="match status" value="1"/>
</dbReference>
<dbReference type="GO" id="GO:0005829">
    <property type="term" value="C:cytosol"/>
    <property type="evidence" value="ECO:0007669"/>
    <property type="project" value="TreeGrafter"/>
</dbReference>
<accession>D6XXD9</accession>
<dbReference type="PROSITE" id="PS00584">
    <property type="entry name" value="PFKB_KINASES_2"/>
    <property type="match status" value="1"/>
</dbReference>
<evidence type="ECO:0000313" key="6">
    <source>
        <dbReference type="Proteomes" id="UP000000271"/>
    </source>
</evidence>
<dbReference type="GO" id="GO:0006974">
    <property type="term" value="P:DNA damage response"/>
    <property type="evidence" value="ECO:0007669"/>
    <property type="project" value="TreeGrafter"/>
</dbReference>
<evidence type="ECO:0000313" key="5">
    <source>
        <dbReference type="EMBL" id="ADH97996.1"/>
    </source>
</evidence>
<keyword evidence="3" id="KW-0418">Kinase</keyword>
<dbReference type="Proteomes" id="UP000000271">
    <property type="component" value="Chromosome"/>
</dbReference>
<organism evidence="5 6">
    <name type="scientific">Bacillus selenitireducens (strain ATCC 700615 / DSM 15326 / MLS10)</name>
    <dbReference type="NCBI Taxonomy" id="439292"/>
    <lineage>
        <taxon>Bacteria</taxon>
        <taxon>Bacillati</taxon>
        <taxon>Bacillota</taxon>
        <taxon>Bacilli</taxon>
        <taxon>Bacillales</taxon>
        <taxon>Bacillaceae</taxon>
        <taxon>Salisediminibacterium</taxon>
    </lineage>
</organism>
<name>D6XXD9_BACIE</name>
<gene>
    <name evidence="5" type="ordered locus">Bsel_0458</name>
</gene>
<dbReference type="OrthoDB" id="9813569at2"/>
<dbReference type="InterPro" id="IPR029056">
    <property type="entry name" value="Ribokinase-like"/>
</dbReference>
<dbReference type="InterPro" id="IPR011611">
    <property type="entry name" value="PfkB_dom"/>
</dbReference>
<protein>
    <submittedName>
        <fullName evidence="5">PfkB domain protein</fullName>
    </submittedName>
</protein>
<dbReference type="Pfam" id="PF00294">
    <property type="entry name" value="PfkB"/>
    <property type="match status" value="1"/>
</dbReference>
<dbReference type="GO" id="GO:0008673">
    <property type="term" value="F:2-dehydro-3-deoxygluconokinase activity"/>
    <property type="evidence" value="ECO:0007669"/>
    <property type="project" value="TreeGrafter"/>
</dbReference>
<dbReference type="KEGG" id="bse:Bsel_0458"/>